<dbReference type="AlphaFoldDB" id="A0AAN6UQ40"/>
<dbReference type="Proteomes" id="UP001304895">
    <property type="component" value="Unassembled WGS sequence"/>
</dbReference>
<reference evidence="1" key="1">
    <citation type="journal article" date="2023" name="Mol. Phylogenet. Evol.">
        <title>Genome-scale phylogeny and comparative genomics of the fungal order Sordariales.</title>
        <authorList>
            <person name="Hensen N."/>
            <person name="Bonometti L."/>
            <person name="Westerberg I."/>
            <person name="Brannstrom I.O."/>
            <person name="Guillou S."/>
            <person name="Cros-Aarteil S."/>
            <person name="Calhoun S."/>
            <person name="Haridas S."/>
            <person name="Kuo A."/>
            <person name="Mondo S."/>
            <person name="Pangilinan J."/>
            <person name="Riley R."/>
            <person name="LaButti K."/>
            <person name="Andreopoulos B."/>
            <person name="Lipzen A."/>
            <person name="Chen C."/>
            <person name="Yan M."/>
            <person name="Daum C."/>
            <person name="Ng V."/>
            <person name="Clum A."/>
            <person name="Steindorff A."/>
            <person name="Ohm R.A."/>
            <person name="Martin F."/>
            <person name="Silar P."/>
            <person name="Natvig D.O."/>
            <person name="Lalanne C."/>
            <person name="Gautier V."/>
            <person name="Ament-Velasquez S.L."/>
            <person name="Kruys A."/>
            <person name="Hutchinson M.I."/>
            <person name="Powell A.J."/>
            <person name="Barry K."/>
            <person name="Miller A.N."/>
            <person name="Grigoriev I.V."/>
            <person name="Debuchy R."/>
            <person name="Gladieux P."/>
            <person name="Hiltunen Thoren M."/>
            <person name="Johannesson H."/>
        </authorList>
    </citation>
    <scope>NUCLEOTIDE SEQUENCE</scope>
    <source>
        <strain evidence="1">CBS 123565</strain>
    </source>
</reference>
<name>A0AAN6UQ40_9PEZI</name>
<comment type="caution">
    <text evidence="1">The sequence shown here is derived from an EMBL/GenBank/DDBJ whole genome shotgun (WGS) entry which is preliminary data.</text>
</comment>
<evidence type="ECO:0000313" key="2">
    <source>
        <dbReference type="Proteomes" id="UP001304895"/>
    </source>
</evidence>
<dbReference type="EMBL" id="MU853402">
    <property type="protein sequence ID" value="KAK4137133.1"/>
    <property type="molecule type" value="Genomic_DNA"/>
</dbReference>
<protein>
    <submittedName>
        <fullName evidence="1">Uncharacterized protein</fullName>
    </submittedName>
</protein>
<reference evidence="1" key="2">
    <citation type="submission" date="2023-05" db="EMBL/GenBank/DDBJ databases">
        <authorList>
            <consortium name="Lawrence Berkeley National Laboratory"/>
            <person name="Steindorff A."/>
            <person name="Hensen N."/>
            <person name="Bonometti L."/>
            <person name="Westerberg I."/>
            <person name="Brannstrom I.O."/>
            <person name="Guillou S."/>
            <person name="Cros-Aarteil S."/>
            <person name="Calhoun S."/>
            <person name="Haridas S."/>
            <person name="Kuo A."/>
            <person name="Mondo S."/>
            <person name="Pangilinan J."/>
            <person name="Riley R."/>
            <person name="Labutti K."/>
            <person name="Andreopoulos B."/>
            <person name="Lipzen A."/>
            <person name="Chen C."/>
            <person name="Yanf M."/>
            <person name="Daum C."/>
            <person name="Ng V."/>
            <person name="Clum A."/>
            <person name="Ohm R."/>
            <person name="Martin F."/>
            <person name="Silar P."/>
            <person name="Natvig D."/>
            <person name="Lalanne C."/>
            <person name="Gautier V."/>
            <person name="Ament-Velasquez S.L."/>
            <person name="Kruys A."/>
            <person name="Hutchinson M.I."/>
            <person name="Powell A.J."/>
            <person name="Barry K."/>
            <person name="Miller A.N."/>
            <person name="Grigoriev I.V."/>
            <person name="Debuchy R."/>
            <person name="Gladieux P."/>
            <person name="Thoren M.H."/>
            <person name="Johannesson H."/>
        </authorList>
    </citation>
    <scope>NUCLEOTIDE SEQUENCE</scope>
    <source>
        <strain evidence="1">CBS 123565</strain>
    </source>
</reference>
<gene>
    <name evidence="1" type="ORF">BT67DRAFT_96085</name>
</gene>
<keyword evidence="2" id="KW-1185">Reference proteome</keyword>
<evidence type="ECO:0000313" key="1">
    <source>
        <dbReference type="EMBL" id="KAK4137133.1"/>
    </source>
</evidence>
<proteinExistence type="predicted"/>
<sequence length="121" mass="13275">MTVQLNCSATFSPTWSPPLRSAGRRSCFLGCVHAATLHCQGTGALIGWRPWLALTRAQAKRAPLWLAALLSSSPKLFPKRLSLSPPKNPLWSTFFPQPIGVARYHGSPARCRPLTSTTQYT</sequence>
<accession>A0AAN6UQ40</accession>
<organism evidence="1 2">
    <name type="scientific">Trichocladium antarcticum</name>
    <dbReference type="NCBI Taxonomy" id="1450529"/>
    <lineage>
        <taxon>Eukaryota</taxon>
        <taxon>Fungi</taxon>
        <taxon>Dikarya</taxon>
        <taxon>Ascomycota</taxon>
        <taxon>Pezizomycotina</taxon>
        <taxon>Sordariomycetes</taxon>
        <taxon>Sordariomycetidae</taxon>
        <taxon>Sordariales</taxon>
        <taxon>Chaetomiaceae</taxon>
        <taxon>Trichocladium</taxon>
    </lineage>
</organism>